<dbReference type="GO" id="GO:0031411">
    <property type="term" value="C:gas vesicle"/>
    <property type="evidence" value="ECO:0007669"/>
    <property type="project" value="UniProtKB-SubCell"/>
</dbReference>
<keyword evidence="1" id="KW-0304">Gas vesicle</keyword>
<reference evidence="4 5" key="1">
    <citation type="journal article" date="2014" name="Genome Announc.">
        <title>Draft Genome Sequence of Streptomyces fradiae ATCC 19609, a Strain Highly Sensitive to Antibiotics.</title>
        <authorList>
            <person name="Bekker O.B."/>
            <person name="Klimina K.M."/>
            <person name="Vatlin A.A."/>
            <person name="Zakharevich N.V."/>
            <person name="Kasianov A.S."/>
            <person name="Danilenko V.N."/>
        </authorList>
    </citation>
    <scope>NUCLEOTIDE SEQUENCE [LARGE SCALE GENOMIC DNA]</scope>
    <source>
        <strain evidence="4 5">ATCC 19609</strain>
    </source>
</reference>
<evidence type="ECO:0000256" key="1">
    <source>
        <dbReference type="ARBA" id="ARBA00022987"/>
    </source>
</evidence>
<evidence type="ECO:0000313" key="5">
    <source>
        <dbReference type="Proteomes" id="UP000028058"/>
    </source>
</evidence>
<dbReference type="EMBL" id="JNAD02000010">
    <property type="protein sequence ID" value="RKM93607.1"/>
    <property type="molecule type" value="Genomic_DNA"/>
</dbReference>
<keyword evidence="5" id="KW-1185">Reference proteome</keyword>
<comment type="similarity">
    <text evidence="3">Belongs to the gas vesicle GvpF/GvpL family.</text>
</comment>
<dbReference type="Proteomes" id="UP000028058">
    <property type="component" value="Unassembled WGS sequence"/>
</dbReference>
<evidence type="ECO:0000256" key="2">
    <source>
        <dbReference type="ARBA" id="ARBA00035108"/>
    </source>
</evidence>
<dbReference type="GO" id="GO:0031412">
    <property type="term" value="P:gas vesicle organization"/>
    <property type="evidence" value="ECO:0007669"/>
    <property type="project" value="InterPro"/>
</dbReference>
<accession>A0A3R7I4D6</accession>
<dbReference type="AlphaFoldDB" id="A0A3R7I4D6"/>
<proteinExistence type="inferred from homology"/>
<name>A0A3R7I4D6_9ACTN</name>
<dbReference type="PANTHER" id="PTHR36852">
    <property type="entry name" value="PROTEIN GVPL 2"/>
    <property type="match status" value="1"/>
</dbReference>
<dbReference type="OrthoDB" id="4864106at2"/>
<dbReference type="Pfam" id="PF06386">
    <property type="entry name" value="GvpL_GvpF"/>
    <property type="match status" value="1"/>
</dbReference>
<comment type="subcellular location">
    <subcellularLocation>
        <location evidence="2">Gas vesicle</location>
    </subcellularLocation>
</comment>
<organism evidence="4 5">
    <name type="scientific">Streptomyces xinghaiensis</name>
    <dbReference type="NCBI Taxonomy" id="1038928"/>
    <lineage>
        <taxon>Bacteria</taxon>
        <taxon>Bacillati</taxon>
        <taxon>Actinomycetota</taxon>
        <taxon>Actinomycetes</taxon>
        <taxon>Kitasatosporales</taxon>
        <taxon>Streptomycetaceae</taxon>
        <taxon>Streptomyces</taxon>
    </lineage>
</organism>
<gene>
    <name evidence="4" type="ORF">SFRA_020735</name>
</gene>
<evidence type="ECO:0000313" key="4">
    <source>
        <dbReference type="EMBL" id="RKM93607.1"/>
    </source>
</evidence>
<protein>
    <submittedName>
        <fullName evidence="4">Gas vesicle protein</fullName>
    </submittedName>
</protein>
<comment type="caution">
    <text evidence="4">The sequence shown here is derived from an EMBL/GenBank/DDBJ whole genome shotgun (WGS) entry which is preliminary data.</text>
</comment>
<sequence length="246" mass="26177">MSAPGLYVYGVVRAGRALPAGRRGVGDPPGPLRLIGHGGIAAVVSPAPPGLRARRRDLMAHQELLLDLAAGGPVLPMRFGMVAPDEDTVLRDLAAGERERSATLTRLDGRCELNLKASPVEGGLAALLREDERVRRLRDEVRGRPSYQGSLRLGESVAAGLARRAKTATDQVLRVCAPLAEQLVEGPEVQGCVRNVSFLVGRDHEAPFRAAVERLAAEHRDAVELRLTGPLPCYSFVDPAAVPASA</sequence>
<evidence type="ECO:0000256" key="3">
    <source>
        <dbReference type="ARBA" id="ARBA00035643"/>
    </source>
</evidence>
<dbReference type="PANTHER" id="PTHR36852:SF1">
    <property type="entry name" value="PROTEIN GVPL 2"/>
    <property type="match status" value="1"/>
</dbReference>
<dbReference type="RefSeq" id="WP_043462643.1">
    <property type="nucleotide sequence ID" value="NZ_CP134822.1"/>
</dbReference>
<dbReference type="InterPro" id="IPR009430">
    <property type="entry name" value="GvpL/GvpF"/>
</dbReference>